<evidence type="ECO:0000313" key="3">
    <source>
        <dbReference type="Proteomes" id="UP001321450"/>
    </source>
</evidence>
<dbReference type="Gene3D" id="2.30.30.830">
    <property type="match status" value="1"/>
</dbReference>
<dbReference type="AlphaFoldDB" id="A0AAU9CHK2"/>
<keyword evidence="3" id="KW-1185">Reference proteome</keyword>
<reference evidence="3" key="1">
    <citation type="journal article" date="2024" name="Int. J. Syst. Evol. Microbiol.">
        <title>Methylomarinovum tepidoasis sp. nov., a moderately thermophilic methanotroph of the family Methylothermaceae isolated from a deep-sea hydrothermal field.</title>
        <authorList>
            <person name="Hirayama H."/>
            <person name="Takaki Y."/>
            <person name="Abe M."/>
            <person name="Miyazaki M."/>
            <person name="Uematsu K."/>
            <person name="Matsui Y."/>
            <person name="Takai K."/>
        </authorList>
    </citation>
    <scope>NUCLEOTIDE SEQUENCE [LARGE SCALE GENOMIC DNA]</scope>
    <source>
        <strain evidence="3">IN45</strain>
    </source>
</reference>
<evidence type="ECO:0000256" key="1">
    <source>
        <dbReference type="SAM" id="MobiDB-lite"/>
    </source>
</evidence>
<accession>A0AAU9CHK2</accession>
<name>A0AAU9CHK2_9GAMM</name>
<sequence>MFKRVRTVMALILAVFLVGCGDRDISDLEAYVAQVKGRPKGGIEPLPEIKVVETFVFDPEGLRDPFVPAKQAPPPQVAVGGSGIKPDPTRPKEPLEAYDLDSLRMVGTVKKDTVLWALIQTGEGTIYRVRTGNYLGKNHGRIVRITEEGIDLVEIVPDGPGTWRERQASLALAE</sequence>
<gene>
    <name evidence="2" type="ORF">MIN45_P2141</name>
</gene>
<dbReference type="RefSeq" id="WP_286292298.1">
    <property type="nucleotide sequence ID" value="NZ_AP024718.1"/>
</dbReference>
<organism evidence="2 3">
    <name type="scientific">Methylomarinovum tepidoasis</name>
    <dbReference type="NCBI Taxonomy" id="2840183"/>
    <lineage>
        <taxon>Bacteria</taxon>
        <taxon>Pseudomonadati</taxon>
        <taxon>Pseudomonadota</taxon>
        <taxon>Gammaproteobacteria</taxon>
        <taxon>Methylococcales</taxon>
        <taxon>Methylothermaceae</taxon>
        <taxon>Methylomarinovum</taxon>
    </lineage>
</organism>
<protein>
    <submittedName>
        <fullName evidence="2">Type IV pilus assembly protein PilP</fullName>
    </submittedName>
</protein>
<dbReference type="InterPro" id="IPR007446">
    <property type="entry name" value="PilP"/>
</dbReference>
<dbReference type="KEGG" id="meiy:MIN45_P2141"/>
<dbReference type="PROSITE" id="PS51257">
    <property type="entry name" value="PROKAR_LIPOPROTEIN"/>
    <property type="match status" value="1"/>
</dbReference>
<dbReference type="Pfam" id="PF04351">
    <property type="entry name" value="PilP"/>
    <property type="match status" value="1"/>
</dbReference>
<dbReference type="EMBL" id="AP024718">
    <property type="protein sequence ID" value="BCX89768.1"/>
    <property type="molecule type" value="Genomic_DNA"/>
</dbReference>
<feature type="region of interest" description="Disordered" evidence="1">
    <location>
        <begin position="68"/>
        <end position="91"/>
    </location>
</feature>
<evidence type="ECO:0000313" key="2">
    <source>
        <dbReference type="EMBL" id="BCX89768.1"/>
    </source>
</evidence>
<dbReference type="Proteomes" id="UP001321450">
    <property type="component" value="Chromosome"/>
</dbReference>
<dbReference type="PIRSF" id="PIRSF016481">
    <property type="entry name" value="Pilus_assembly_PilP"/>
    <property type="match status" value="1"/>
</dbReference>
<proteinExistence type="predicted"/>